<feature type="transmembrane region" description="Helical" evidence="8">
    <location>
        <begin position="122"/>
        <end position="143"/>
    </location>
</feature>
<dbReference type="Proteomes" id="UP000279089">
    <property type="component" value="Unassembled WGS sequence"/>
</dbReference>
<accession>A0A3N4MIZ5</accession>
<dbReference type="InterPro" id="IPR019127">
    <property type="entry name" value="Exosortase"/>
</dbReference>
<evidence type="ECO:0000313" key="10">
    <source>
        <dbReference type="Proteomes" id="UP000279089"/>
    </source>
</evidence>
<keyword evidence="2" id="KW-1003">Cell membrane</keyword>
<comment type="caution">
    <text evidence="9">The sequence shown here is derived from an EMBL/GenBank/DDBJ whole genome shotgun (WGS) entry which is preliminary data.</text>
</comment>
<feature type="transmembrane region" description="Helical" evidence="8">
    <location>
        <begin position="291"/>
        <end position="310"/>
    </location>
</feature>
<feature type="transmembrane region" description="Helical" evidence="8">
    <location>
        <begin position="50"/>
        <end position="69"/>
    </location>
</feature>
<keyword evidence="4 8" id="KW-0812">Transmembrane</keyword>
<dbReference type="Pfam" id="PF09721">
    <property type="entry name" value="Exosortase_EpsH"/>
    <property type="match status" value="1"/>
</dbReference>
<dbReference type="EC" id="3.4.22.-" evidence="9"/>
<keyword evidence="10" id="KW-1185">Reference proteome</keyword>
<dbReference type="GO" id="GO:0005886">
    <property type="term" value="C:plasma membrane"/>
    <property type="evidence" value="ECO:0007669"/>
    <property type="project" value="UniProtKB-SubCell"/>
</dbReference>
<feature type="transmembrane region" description="Helical" evidence="8">
    <location>
        <begin position="76"/>
        <end position="92"/>
    </location>
</feature>
<evidence type="ECO:0000256" key="6">
    <source>
        <dbReference type="ARBA" id="ARBA00022989"/>
    </source>
</evidence>
<dbReference type="InterPro" id="IPR031006">
    <property type="entry name" value="Exosort_XrtN"/>
</dbReference>
<feature type="transmembrane region" description="Helical" evidence="8">
    <location>
        <begin position="215"/>
        <end position="239"/>
    </location>
</feature>
<dbReference type="NCBIfam" id="TIGR04476">
    <property type="entry name" value="exosort_XrtN"/>
    <property type="match status" value="1"/>
</dbReference>
<evidence type="ECO:0000256" key="8">
    <source>
        <dbReference type="SAM" id="Phobius"/>
    </source>
</evidence>
<feature type="transmembrane region" description="Helical" evidence="8">
    <location>
        <begin position="183"/>
        <end position="203"/>
    </location>
</feature>
<feature type="transmembrane region" description="Helical" evidence="8">
    <location>
        <begin position="251"/>
        <end position="270"/>
    </location>
</feature>
<evidence type="ECO:0000313" key="9">
    <source>
        <dbReference type="EMBL" id="RPD39649.1"/>
    </source>
</evidence>
<evidence type="ECO:0000256" key="5">
    <source>
        <dbReference type="ARBA" id="ARBA00022801"/>
    </source>
</evidence>
<feature type="transmembrane region" description="Helical" evidence="8">
    <location>
        <begin position="26"/>
        <end position="44"/>
    </location>
</feature>
<dbReference type="EMBL" id="RMBX01000010">
    <property type="protein sequence ID" value="RPD39649.1"/>
    <property type="molecule type" value="Genomic_DNA"/>
</dbReference>
<dbReference type="NCBIfam" id="TIGR04178">
    <property type="entry name" value="exo_archaeo"/>
    <property type="match status" value="1"/>
</dbReference>
<protein>
    <submittedName>
        <fullName evidence="9">Exosortase N</fullName>
        <ecNumber evidence="9">3.4.22.-</ecNumber>
    </submittedName>
</protein>
<keyword evidence="6 8" id="KW-1133">Transmembrane helix</keyword>
<sequence>MGAHRHSPFIPYLAYLSTQMETCKRLIPAILITGVYLCIVLYALPGYLAWNSAGFLLGLLAVPIATVSNPLQRRSLRFYYAALAVCVLAWIIPVKTFLFTALVLALCFVADSVFGKINGLPVVAMLLMSPLFSYITNIFTFPIRLELTAVAGKALQLTGAPVAVEGNSILLGGNSFSVDAACMGLSMMVTSLLCGIMLLGYSQRKEGLYVPWPKIVLLLGFIFAVNVVSNLFRIILLVQFNIPPGDVMHDITGILCLVVYVMLPLVWICARLVKRYGKPRVFSAPKEKLHISMLVQSHLCLAACVFMVAYKISKPMETFPAGEEPPVVSGYRVTPMNGDMMKLENSSVLVYIKSIPDFYYTDHHPTICWQGSGYTFKKVRESGMAGCTVYTGLLEKGAERLYTAWWYDNGEVQTISQLAWRWEALLNRSRFAIVNVTAGNARALEKEVTQLLEKGAVKKCMIP</sequence>
<evidence type="ECO:0000256" key="1">
    <source>
        <dbReference type="ARBA" id="ARBA00004651"/>
    </source>
</evidence>
<dbReference type="GO" id="GO:0008233">
    <property type="term" value="F:peptidase activity"/>
    <property type="evidence" value="ECO:0007669"/>
    <property type="project" value="UniProtKB-KW"/>
</dbReference>
<proteinExistence type="predicted"/>
<keyword evidence="5 9" id="KW-0378">Hydrolase</keyword>
<evidence type="ECO:0000256" key="3">
    <source>
        <dbReference type="ARBA" id="ARBA00022670"/>
    </source>
</evidence>
<evidence type="ECO:0000256" key="7">
    <source>
        <dbReference type="ARBA" id="ARBA00023136"/>
    </source>
</evidence>
<dbReference type="AlphaFoldDB" id="A0A3N4MIZ5"/>
<dbReference type="OrthoDB" id="783041at2"/>
<keyword evidence="3" id="KW-0645">Protease</keyword>
<gene>
    <name evidence="9" type="primary">xrtN</name>
    <name evidence="9" type="ORF">EG028_18560</name>
</gene>
<dbReference type="InterPro" id="IPR026392">
    <property type="entry name" value="Exo/Archaeosortase_dom"/>
</dbReference>
<evidence type="ECO:0000256" key="2">
    <source>
        <dbReference type="ARBA" id="ARBA00022475"/>
    </source>
</evidence>
<organism evidence="9 10">
    <name type="scientific">Chitinophaga barathri</name>
    <dbReference type="NCBI Taxonomy" id="1647451"/>
    <lineage>
        <taxon>Bacteria</taxon>
        <taxon>Pseudomonadati</taxon>
        <taxon>Bacteroidota</taxon>
        <taxon>Chitinophagia</taxon>
        <taxon>Chitinophagales</taxon>
        <taxon>Chitinophagaceae</taxon>
        <taxon>Chitinophaga</taxon>
    </lineage>
</organism>
<keyword evidence="7 8" id="KW-0472">Membrane</keyword>
<feature type="transmembrane region" description="Helical" evidence="8">
    <location>
        <begin position="98"/>
        <end position="115"/>
    </location>
</feature>
<dbReference type="GO" id="GO:0006508">
    <property type="term" value="P:proteolysis"/>
    <property type="evidence" value="ECO:0007669"/>
    <property type="project" value="UniProtKB-KW"/>
</dbReference>
<name>A0A3N4MIZ5_9BACT</name>
<reference evidence="10" key="1">
    <citation type="submission" date="2018-11" db="EMBL/GenBank/DDBJ databases">
        <title>Chitinophaga lutea sp.nov., isolate from arsenic contaminated soil.</title>
        <authorList>
            <person name="Zong Y."/>
        </authorList>
    </citation>
    <scope>NUCLEOTIDE SEQUENCE [LARGE SCALE GENOMIC DNA]</scope>
    <source>
        <strain evidence="10">YLT18</strain>
    </source>
</reference>
<comment type="subcellular location">
    <subcellularLocation>
        <location evidence="1">Cell membrane</location>
        <topology evidence="1">Multi-pass membrane protein</topology>
    </subcellularLocation>
</comment>
<evidence type="ECO:0000256" key="4">
    <source>
        <dbReference type="ARBA" id="ARBA00022692"/>
    </source>
</evidence>